<keyword evidence="1" id="KW-1133">Transmembrane helix</keyword>
<evidence type="ECO:0000313" key="3">
    <source>
        <dbReference type="Proteomes" id="UP001596296"/>
    </source>
</evidence>
<evidence type="ECO:0000256" key="1">
    <source>
        <dbReference type="SAM" id="Phobius"/>
    </source>
</evidence>
<evidence type="ECO:0000313" key="2">
    <source>
        <dbReference type="EMBL" id="MFC6893876.1"/>
    </source>
</evidence>
<proteinExistence type="predicted"/>
<dbReference type="EMBL" id="JBHSXL010000015">
    <property type="protein sequence ID" value="MFC6893876.1"/>
    <property type="molecule type" value="Genomic_DNA"/>
</dbReference>
<dbReference type="RefSeq" id="WP_379746477.1">
    <property type="nucleotide sequence ID" value="NZ_JBHSVN010000001.1"/>
</dbReference>
<dbReference type="AlphaFoldDB" id="A0ABD5V3V8"/>
<protein>
    <submittedName>
        <fullName evidence="2">Uncharacterized protein</fullName>
    </submittedName>
</protein>
<comment type="caution">
    <text evidence="2">The sequence shown here is derived from an EMBL/GenBank/DDBJ whole genome shotgun (WGS) entry which is preliminary data.</text>
</comment>
<organism evidence="2 3">
    <name type="scientific">Halopenitus salinus</name>
    <dbReference type="NCBI Taxonomy" id="1198295"/>
    <lineage>
        <taxon>Archaea</taxon>
        <taxon>Methanobacteriati</taxon>
        <taxon>Methanobacteriota</taxon>
        <taxon>Stenosarchaea group</taxon>
        <taxon>Halobacteria</taxon>
        <taxon>Halobacteriales</taxon>
        <taxon>Haloferacaceae</taxon>
        <taxon>Halopenitus</taxon>
    </lineage>
</organism>
<dbReference type="Proteomes" id="UP001596296">
    <property type="component" value="Unassembled WGS sequence"/>
</dbReference>
<keyword evidence="1" id="KW-0812">Transmembrane</keyword>
<dbReference type="Pfam" id="PF23958">
    <property type="entry name" value="DUF7287"/>
    <property type="match status" value="1"/>
</dbReference>
<reference evidence="2 3" key="1">
    <citation type="journal article" date="2019" name="Int. J. Syst. Evol. Microbiol.">
        <title>The Global Catalogue of Microorganisms (GCM) 10K type strain sequencing project: providing services to taxonomists for standard genome sequencing and annotation.</title>
        <authorList>
            <consortium name="The Broad Institute Genomics Platform"/>
            <consortium name="The Broad Institute Genome Sequencing Center for Infectious Disease"/>
            <person name="Wu L."/>
            <person name="Ma J."/>
        </authorList>
    </citation>
    <scope>NUCLEOTIDE SEQUENCE [LARGE SCALE GENOMIC DNA]</scope>
    <source>
        <strain evidence="2 3">SKJ47</strain>
    </source>
</reference>
<gene>
    <name evidence="2" type="ORF">ACFQE9_14870</name>
</gene>
<keyword evidence="1" id="KW-0472">Membrane</keyword>
<feature type="transmembrane region" description="Helical" evidence="1">
    <location>
        <begin position="30"/>
        <end position="52"/>
    </location>
</feature>
<dbReference type="InterPro" id="IPR056613">
    <property type="entry name" value="DUF7287"/>
</dbReference>
<accession>A0ABD5V3V8</accession>
<keyword evidence="3" id="KW-1185">Reference proteome</keyword>
<sequence length="186" mass="19895">MDSHAPAFERGTHDFGNEADRDRAQTALDFAIGASVFLVVVAFVVAFIPGLLAPFEAVEPTQAADRFAITLAGDLLTDPASGPADGRVIDPVCTAAFFTQMQDDATETTDCRFDGDDTDLRSTLATDHAVNVTIENRTGEIATMEYDGENTPLRAGPSAGGRAQVTVSRQVVLLDGRSHRLVVRVW</sequence>
<name>A0ABD5V3V8_9EURY</name>